<evidence type="ECO:0000256" key="1">
    <source>
        <dbReference type="ARBA" id="ARBA00022737"/>
    </source>
</evidence>
<dbReference type="SMART" id="SM00248">
    <property type="entry name" value="ANK"/>
    <property type="match status" value="4"/>
</dbReference>
<feature type="region of interest" description="Disordered" evidence="4">
    <location>
        <begin position="409"/>
        <end position="441"/>
    </location>
</feature>
<dbReference type="Proteomes" id="UP000085678">
    <property type="component" value="Unplaced"/>
</dbReference>
<dbReference type="InParanoid" id="A0A1S3J456"/>
<feature type="region of interest" description="Disordered" evidence="4">
    <location>
        <begin position="938"/>
        <end position="995"/>
    </location>
</feature>
<dbReference type="PROSITE" id="PS50088">
    <property type="entry name" value="ANK_REPEAT"/>
    <property type="match status" value="1"/>
</dbReference>
<dbReference type="RefSeq" id="XP_013405165.1">
    <property type="nucleotide sequence ID" value="XM_013549711.1"/>
</dbReference>
<feature type="region of interest" description="Disordered" evidence="4">
    <location>
        <begin position="133"/>
        <end position="271"/>
    </location>
</feature>
<feature type="region of interest" description="Disordered" evidence="4">
    <location>
        <begin position="1"/>
        <end position="21"/>
    </location>
</feature>
<feature type="compositionally biased region" description="Polar residues" evidence="4">
    <location>
        <begin position="352"/>
        <end position="365"/>
    </location>
</feature>
<evidence type="ECO:0000256" key="3">
    <source>
        <dbReference type="PROSITE-ProRule" id="PRU00023"/>
    </source>
</evidence>
<dbReference type="PANTHER" id="PTHR24173:SF74">
    <property type="entry name" value="ANKYRIN REPEAT DOMAIN-CONTAINING PROTEIN 16"/>
    <property type="match status" value="1"/>
</dbReference>
<evidence type="ECO:0000256" key="4">
    <source>
        <dbReference type="SAM" id="MobiDB-lite"/>
    </source>
</evidence>
<dbReference type="Pfam" id="PF12796">
    <property type="entry name" value="Ank_2"/>
    <property type="match status" value="2"/>
</dbReference>
<dbReference type="STRING" id="7574.A0A1S3J456"/>
<feature type="compositionally biased region" description="Low complexity" evidence="4">
    <location>
        <begin position="1"/>
        <end position="11"/>
    </location>
</feature>
<feature type="compositionally biased region" description="Basic and acidic residues" evidence="4">
    <location>
        <begin position="1418"/>
        <end position="1431"/>
    </location>
</feature>
<dbReference type="PANTHER" id="PTHR24173">
    <property type="entry name" value="ANKYRIN REPEAT CONTAINING"/>
    <property type="match status" value="1"/>
</dbReference>
<feature type="compositionally biased region" description="Polar residues" evidence="4">
    <location>
        <begin position="192"/>
        <end position="215"/>
    </location>
</feature>
<dbReference type="InterPro" id="IPR036770">
    <property type="entry name" value="Ankyrin_rpt-contain_sf"/>
</dbReference>
<feature type="compositionally biased region" description="Polar residues" evidence="4">
    <location>
        <begin position="823"/>
        <end position="838"/>
    </location>
</feature>
<dbReference type="InterPro" id="IPR002110">
    <property type="entry name" value="Ankyrin_rpt"/>
</dbReference>
<keyword evidence="1" id="KW-0677">Repeat</keyword>
<accession>A0A1S3J456</accession>
<evidence type="ECO:0000313" key="6">
    <source>
        <dbReference type="RefSeq" id="XP_013405165.1"/>
    </source>
</evidence>
<gene>
    <name evidence="6" type="primary">LOC106170010</name>
</gene>
<dbReference type="OrthoDB" id="10057496at2759"/>
<keyword evidence="2 3" id="KW-0040">ANK repeat</keyword>
<keyword evidence="5" id="KW-1185">Reference proteome</keyword>
<feature type="compositionally biased region" description="Low complexity" evidence="4">
    <location>
        <begin position="166"/>
        <end position="176"/>
    </location>
</feature>
<dbReference type="GeneID" id="106170010"/>
<dbReference type="Gene3D" id="1.25.40.20">
    <property type="entry name" value="Ankyrin repeat-containing domain"/>
    <property type="match status" value="2"/>
</dbReference>
<feature type="compositionally biased region" description="Basic and acidic residues" evidence="4">
    <location>
        <begin position="133"/>
        <end position="151"/>
    </location>
</feature>
<feature type="compositionally biased region" description="Low complexity" evidence="4">
    <location>
        <begin position="415"/>
        <end position="424"/>
    </location>
</feature>
<dbReference type="PROSITE" id="PS50297">
    <property type="entry name" value="ANK_REP_REGION"/>
    <property type="match status" value="1"/>
</dbReference>
<feature type="region of interest" description="Disordered" evidence="4">
    <location>
        <begin position="819"/>
        <end position="838"/>
    </location>
</feature>
<feature type="compositionally biased region" description="Polar residues" evidence="4">
    <location>
        <begin position="966"/>
        <end position="991"/>
    </location>
</feature>
<feature type="repeat" description="ANK" evidence="3">
    <location>
        <begin position="580"/>
        <end position="612"/>
    </location>
</feature>
<evidence type="ECO:0000313" key="5">
    <source>
        <dbReference type="Proteomes" id="UP000085678"/>
    </source>
</evidence>
<evidence type="ECO:0000256" key="2">
    <source>
        <dbReference type="ARBA" id="ARBA00023043"/>
    </source>
</evidence>
<name>A0A1S3J456_LINAN</name>
<feature type="compositionally biased region" description="Basic and acidic residues" evidence="4">
    <location>
        <begin position="247"/>
        <end position="266"/>
    </location>
</feature>
<feature type="compositionally biased region" description="Basic and acidic residues" evidence="4">
    <location>
        <begin position="770"/>
        <end position="781"/>
    </location>
</feature>
<dbReference type="KEGG" id="lak:106170010"/>
<dbReference type="SUPFAM" id="SSF48403">
    <property type="entry name" value="Ankyrin repeat"/>
    <property type="match status" value="1"/>
</dbReference>
<protein>
    <submittedName>
        <fullName evidence="6">Uncharacterized protein LOC106170010 isoform X1</fullName>
    </submittedName>
</protein>
<reference evidence="6" key="1">
    <citation type="submission" date="2025-08" db="UniProtKB">
        <authorList>
            <consortium name="RefSeq"/>
        </authorList>
    </citation>
    <scope>IDENTIFICATION</scope>
    <source>
        <tissue evidence="6">Gonads</tissue>
    </source>
</reference>
<sequence length="1464" mass="162178">MAVRVRPARAGRPPPKGRSKRRLYSWQMRMMELELDFLDLDQLDFSLDPQVPFYPVGLEEYKLDNINLASPGTYYKDVPPEHNPEAILDILVRAQHNNSHGASPCSDGSVPCEEEVENLKIDNTIAECFVSDKADSESKQRPVHKSVKEKGIASAAPLKTETISHTTPTKQKTATTPKDKKSQGFGVRFSNAEKQSNSTANRNNSKIEQNSNATGKQVADTTLLAEHSATAKPKGTLGTLKKLRSLFPERKSETKEQTDTNKEKNQKWQQHTNKRNELNAMGNKIHSFSNANDVTAPQLNEPTCYYNPLSVLTLPHNNNQSNRHPKGGRNGFHENRHLYSTSTDEESTTLSAANSDTSENRTYGSVSDVTDITDVTPMTSLVSSRKHSLQNESFFQRSNETPTAYVLESDDEVSDTSSVLSDLSPGYSTGPDDVTDNKDEQKLTEGQSSKYTNLLYFTARNGDSKSLGSLLSSEDVDCLHDVDGNTLAHYAASGGNTDCLRYLVARSNNVLSILNKNGLTPIMLAIQDGKLSCLEWYLNSQYSTEENINLVLYAADVGQGDCLRAVLRKFPASVSYADSEGNTALHAAASKGQMACLQALVDHRADVTARNHDKVTPLDCARQTNHEECVEYLRLVETNAELRTEVNHLSQEGVKLRSELEAKQDQKQMVISQRDTLQAELMKANDLNTRWHTVAQHVTSLLKTLSQQLEDIFSENSTLREKLNGGVKNSFIEEQVEDSLERIIMTTEEIEELLEENKGNPAESNDGETTPDKLSLRRNETQKPAITSNVAAPRTPAAQSIDGSDKRLSATAVSSGCVKPTNLDENPNRAHTVSSPTTKAWPSVVDSCCHKRQCHPGETLRASYETIYSTRPRQLPNSAQSGASALVSLHARGLTSSNDSIASSTKGQCMFENTMKAFDQVLCSSLESFATLDGMEKPPIGRLGPSPLALPKASTPSPTMARKSPDSSFANSTMESSRSTVSELANESSQLGDDRKFNEVLGDEKVMESSTVGVSSNVQKEIKSVSANNHHANHTVQKIPQTQDNSTGSLYKLYEENLLYESDEGQWDEQSSFNLELGPVVYEESAIDVVLQHIPTYCNRTNDYVESVASVQGGPKDMNSKQSYTNDHKVHVIHEHGPENNSNTQTSPEGNLVHVEDIQIHLPNNQLAVHQRYDRTISGNRLLKVVVDEDNNRAKAIGSLEDVRVVTPKTISSESLSASKSDLVYLHKLEGRGKRKTVKNPCAMAETDPYEKYAYTANMNNSVHCNNNKKRNSKIFNFIRPRDDDKRNSFIKSVEFSPEEFFESYARFPDKSLKASNCNDVEHKIRNADKTNGNHTQHSSMSMQHEMDQGQEAPCDRAKVYVYRGQSGTTSSCDSESETELRPKLDLSHLYCAAELASRNSKESSGTLSAASADEDEGRFSKDVTGHRPSDKNSWNTWCDLSSEDSSFNKCKNQWSNHIEGFVI</sequence>
<feature type="region of interest" description="Disordered" evidence="4">
    <location>
        <begin position="315"/>
        <end position="365"/>
    </location>
</feature>
<organism evidence="5 6">
    <name type="scientific">Lingula anatina</name>
    <name type="common">Brachiopod</name>
    <name type="synonym">Lingula unguis</name>
    <dbReference type="NCBI Taxonomy" id="7574"/>
    <lineage>
        <taxon>Eukaryota</taxon>
        <taxon>Metazoa</taxon>
        <taxon>Spiralia</taxon>
        <taxon>Lophotrochozoa</taxon>
        <taxon>Brachiopoda</taxon>
        <taxon>Linguliformea</taxon>
        <taxon>Lingulata</taxon>
        <taxon>Lingulida</taxon>
        <taxon>Linguloidea</taxon>
        <taxon>Lingulidae</taxon>
        <taxon>Lingula</taxon>
    </lineage>
</organism>
<proteinExistence type="predicted"/>
<feature type="region of interest" description="Disordered" evidence="4">
    <location>
        <begin position="755"/>
        <end position="806"/>
    </location>
</feature>
<feature type="region of interest" description="Disordered" evidence="4">
    <location>
        <begin position="1403"/>
        <end position="1432"/>
    </location>
</feature>